<evidence type="ECO:0000256" key="6">
    <source>
        <dbReference type="ARBA" id="ARBA00023163"/>
    </source>
</evidence>
<dbReference type="Gene3D" id="1.10.10.10">
    <property type="entry name" value="Winged helix-like DNA-binding domain superfamily/Winged helix DNA-binding domain"/>
    <property type="match status" value="2"/>
</dbReference>
<dbReference type="InterPro" id="IPR036388">
    <property type="entry name" value="WH-like_DNA-bd_sf"/>
</dbReference>
<gene>
    <name evidence="10" type="primary">Poxn</name>
    <name evidence="10" type="ORF">Bhyg_08172</name>
</gene>
<keyword evidence="6" id="KW-0804">Transcription</keyword>
<dbReference type="FunFam" id="1.10.10.10:FF:000003">
    <property type="entry name" value="Paired box protein Pax-6"/>
    <property type="match status" value="1"/>
</dbReference>
<accession>A0A9Q0S4N7</accession>
<dbReference type="PANTHER" id="PTHR45636:SF43">
    <property type="entry name" value="PAIRED BOX POX-NEURO PROTEIN"/>
    <property type="match status" value="1"/>
</dbReference>
<dbReference type="PROSITE" id="PS51057">
    <property type="entry name" value="PAIRED_2"/>
    <property type="match status" value="1"/>
</dbReference>
<dbReference type="PANTHER" id="PTHR45636">
    <property type="entry name" value="PAIRED BOX PROTEIN PAX-6-RELATED-RELATED"/>
    <property type="match status" value="1"/>
</dbReference>
<dbReference type="SMART" id="SM00351">
    <property type="entry name" value="PAX"/>
    <property type="match status" value="1"/>
</dbReference>
<dbReference type="InterPro" id="IPR009057">
    <property type="entry name" value="Homeodomain-like_sf"/>
</dbReference>
<comment type="caution">
    <text evidence="10">The sequence shown here is derived from an EMBL/GenBank/DDBJ whole genome shotgun (WGS) entry which is preliminary data.</text>
</comment>
<reference evidence="10" key="1">
    <citation type="submission" date="2022-07" db="EMBL/GenBank/DDBJ databases">
        <authorList>
            <person name="Trinca V."/>
            <person name="Uliana J.V.C."/>
            <person name="Torres T.T."/>
            <person name="Ward R.J."/>
            <person name="Monesi N."/>
        </authorList>
    </citation>
    <scope>NUCLEOTIDE SEQUENCE</scope>
    <source>
        <strain evidence="10">HSMRA1968</strain>
        <tissue evidence="10">Whole embryos</tissue>
    </source>
</reference>
<dbReference type="InterPro" id="IPR001523">
    <property type="entry name" value="Paired_dom"/>
</dbReference>
<feature type="region of interest" description="Disordered" evidence="8">
    <location>
        <begin position="337"/>
        <end position="372"/>
    </location>
</feature>
<dbReference type="GO" id="GO:0000981">
    <property type="term" value="F:DNA-binding transcription factor activity, RNA polymerase II-specific"/>
    <property type="evidence" value="ECO:0007669"/>
    <property type="project" value="TreeGrafter"/>
</dbReference>
<keyword evidence="7" id="KW-0539">Nucleus</keyword>
<dbReference type="GO" id="GO:0009791">
    <property type="term" value="P:post-embryonic development"/>
    <property type="evidence" value="ECO:0007669"/>
    <property type="project" value="UniProtKB-ARBA"/>
</dbReference>
<keyword evidence="3" id="KW-0563">Paired box</keyword>
<keyword evidence="11" id="KW-1185">Reference proteome</keyword>
<dbReference type="GO" id="GO:0005634">
    <property type="term" value="C:nucleus"/>
    <property type="evidence" value="ECO:0007669"/>
    <property type="project" value="UniProtKB-SubCell"/>
</dbReference>
<dbReference type="SUPFAM" id="SSF46689">
    <property type="entry name" value="Homeodomain-like"/>
    <property type="match status" value="1"/>
</dbReference>
<dbReference type="EMBL" id="WJQU01000002">
    <property type="protein sequence ID" value="KAJ6643215.1"/>
    <property type="molecule type" value="Genomic_DNA"/>
</dbReference>
<evidence type="ECO:0000256" key="5">
    <source>
        <dbReference type="ARBA" id="ARBA00023125"/>
    </source>
</evidence>
<evidence type="ECO:0000313" key="10">
    <source>
        <dbReference type="EMBL" id="KAJ6643215.1"/>
    </source>
</evidence>
<evidence type="ECO:0000259" key="9">
    <source>
        <dbReference type="PROSITE" id="PS51057"/>
    </source>
</evidence>
<dbReference type="FunFam" id="1.10.10.10:FF:000013">
    <property type="entry name" value="Paired box 8 isoform 1"/>
    <property type="match status" value="1"/>
</dbReference>
<name>A0A9Q0S4N7_9DIPT</name>
<keyword evidence="5" id="KW-0238">DNA-binding</keyword>
<evidence type="ECO:0000256" key="2">
    <source>
        <dbReference type="ARBA" id="ARBA00022473"/>
    </source>
</evidence>
<sequence length="430" mass="48103">MVYSVDRKRGIFMILHIGVGVQIKMPHTGQAGVNQLGGVFVNGRPLPDCVRRRIVELALMGVRPCDISRQLLVSHGCVSKILTRFYETGSIRPGSIGGSKTKLNQLLRLLRNSKAHARAEQVATPTVVKKILRFKQENPGMFAWEIRDQLLSQRICDPNTIPSVSSVNRILRNGGLWTDDMNNDPIVRDASTSSSSYIVSKSMQQHSMYQTHSGDHHINVNHYRYPSSTTSPVDIKPTTFTHPRTTPINVLQNQPMPSLQSNLDSSSPVVKPTPDISSNYPQIPKHWLWNSNFFYPTSRSVHDGFLPYSSNFSGIFNSTRTTSIDLLSKTIDLSQHSSEANSDDSLDNNDNGKRSPASHSTSKDGQHKKKNPYSIEELLKKPEKKIKLDNVATTFHPSILVHDSTAISHCEEIIGDEKYEKINIPIEVCE</sequence>
<dbReference type="Pfam" id="PF00292">
    <property type="entry name" value="PAX"/>
    <property type="match status" value="2"/>
</dbReference>
<evidence type="ECO:0000256" key="1">
    <source>
        <dbReference type="ARBA" id="ARBA00004123"/>
    </source>
</evidence>
<dbReference type="CDD" id="cd00131">
    <property type="entry name" value="PAX"/>
    <property type="match status" value="1"/>
</dbReference>
<dbReference type="GO" id="GO:0000978">
    <property type="term" value="F:RNA polymerase II cis-regulatory region sequence-specific DNA binding"/>
    <property type="evidence" value="ECO:0007669"/>
    <property type="project" value="TreeGrafter"/>
</dbReference>
<feature type="compositionally biased region" description="Polar residues" evidence="8">
    <location>
        <begin position="253"/>
        <end position="268"/>
    </location>
</feature>
<feature type="domain" description="Paired" evidence="9">
    <location>
        <begin position="29"/>
        <end position="174"/>
    </location>
</feature>
<evidence type="ECO:0000256" key="4">
    <source>
        <dbReference type="ARBA" id="ARBA00023015"/>
    </source>
</evidence>
<dbReference type="InterPro" id="IPR043565">
    <property type="entry name" value="PAX_fam"/>
</dbReference>
<evidence type="ECO:0000256" key="7">
    <source>
        <dbReference type="ARBA" id="ARBA00023242"/>
    </source>
</evidence>
<evidence type="ECO:0000256" key="3">
    <source>
        <dbReference type="ARBA" id="ARBA00022724"/>
    </source>
</evidence>
<dbReference type="PRINTS" id="PR00027">
    <property type="entry name" value="PAIREDBOX"/>
</dbReference>
<keyword evidence="2" id="KW-0217">Developmental protein</keyword>
<dbReference type="Proteomes" id="UP001151699">
    <property type="component" value="Chromosome B"/>
</dbReference>
<keyword evidence="4" id="KW-0805">Transcription regulation</keyword>
<dbReference type="OrthoDB" id="3225452at2759"/>
<dbReference type="AlphaFoldDB" id="A0A9Q0S4N7"/>
<dbReference type="InterPro" id="IPR043182">
    <property type="entry name" value="PAIRED_DNA-bd_dom"/>
</dbReference>
<evidence type="ECO:0000313" key="11">
    <source>
        <dbReference type="Proteomes" id="UP001151699"/>
    </source>
</evidence>
<organism evidence="10 11">
    <name type="scientific">Pseudolycoriella hygida</name>
    <dbReference type="NCBI Taxonomy" id="35572"/>
    <lineage>
        <taxon>Eukaryota</taxon>
        <taxon>Metazoa</taxon>
        <taxon>Ecdysozoa</taxon>
        <taxon>Arthropoda</taxon>
        <taxon>Hexapoda</taxon>
        <taxon>Insecta</taxon>
        <taxon>Pterygota</taxon>
        <taxon>Neoptera</taxon>
        <taxon>Endopterygota</taxon>
        <taxon>Diptera</taxon>
        <taxon>Nematocera</taxon>
        <taxon>Sciaroidea</taxon>
        <taxon>Sciaridae</taxon>
        <taxon>Pseudolycoriella</taxon>
    </lineage>
</organism>
<evidence type="ECO:0000256" key="8">
    <source>
        <dbReference type="SAM" id="MobiDB-lite"/>
    </source>
</evidence>
<protein>
    <submittedName>
        <fullName evidence="10">Paired box pox-neuro protein</fullName>
    </submittedName>
</protein>
<comment type="subcellular location">
    <subcellularLocation>
        <location evidence="1">Nucleus</location>
    </subcellularLocation>
</comment>
<proteinExistence type="predicted"/>
<dbReference type="PROSITE" id="PS00034">
    <property type="entry name" value="PAIRED_1"/>
    <property type="match status" value="1"/>
</dbReference>
<feature type="region of interest" description="Disordered" evidence="8">
    <location>
        <begin position="253"/>
        <end position="272"/>
    </location>
</feature>